<feature type="region of interest" description="Disordered" evidence="1">
    <location>
        <begin position="451"/>
        <end position="482"/>
    </location>
</feature>
<gene>
    <name evidence="3" type="ORF">CFBP8129_00890</name>
</gene>
<dbReference type="EMBL" id="LR828253">
    <property type="protein sequence ID" value="CAD0298623.1"/>
    <property type="molecule type" value="Genomic_DNA"/>
</dbReference>
<dbReference type="InterPro" id="IPR046519">
    <property type="entry name" value="X-Tfes_XVIPCD"/>
</dbReference>
<evidence type="ECO:0000256" key="1">
    <source>
        <dbReference type="SAM" id="MobiDB-lite"/>
    </source>
</evidence>
<proteinExistence type="predicted"/>
<dbReference type="Pfam" id="PF20410">
    <property type="entry name" value="X-Tfes_XVIPCD"/>
    <property type="match status" value="1"/>
</dbReference>
<evidence type="ECO:0000313" key="3">
    <source>
        <dbReference type="EMBL" id="CAD0298618.1"/>
    </source>
</evidence>
<organism evidence="3">
    <name type="scientific">Xanthomonas hortorum pv. gardneri</name>
    <dbReference type="NCBI Taxonomy" id="2754056"/>
    <lineage>
        <taxon>Bacteria</taxon>
        <taxon>Pseudomonadati</taxon>
        <taxon>Pseudomonadota</taxon>
        <taxon>Gammaproteobacteria</taxon>
        <taxon>Lysobacterales</taxon>
        <taxon>Lysobacteraceae</taxon>
        <taxon>Xanthomonas</taxon>
    </lineage>
</organism>
<dbReference type="AlphaFoldDB" id="A0A6V7BA59"/>
<accession>A0A6V7BA59</accession>
<feature type="compositionally biased region" description="Low complexity" evidence="1">
    <location>
        <begin position="462"/>
        <end position="475"/>
    </location>
</feature>
<name>A0A6V7BA59_9XANT</name>
<sequence length="482" mass="53571">MTPVDPRIEPLLAQMAKDPSLPNGAESSIRQTLAESPYLSNLLGNAVEKGHIGAIAVSHGHNNGGHFQDGKDGKAGTLNISEAAFRNFSGERRIDYLTEVMGHETMHGVLAEHRTQALSEFAMTMGDRMQEAHENRESHVDLTEPTRIYLDRTREDEALSEISGMRALHDRIKHQDQTMSDHEVETELLQRSTTRCVDKEVNPPQFANGLTYDELTKRPFARNDALTKTVEQCFYDSRGTLGPHGDSDYRNYYGVSAISHIAKNYDHLAHDRKPPEIRVDLKSLGLEPRQLERNGLDLGSASTFNIVDLGKDGYGMVQLKETGARGINPPNSAMPLEPGRILTPADAGHPDHAMHQQIRGRVEQLDAANGRTFDATSERMTASLLTLAKDNGLTRVDHVLLNEKTKDVPAAQTLFVVQGEPQDPAKLRAHMPTMEAAQRPLQESFAQLETVNQRLAQERAQEQSLEQQRSQEQQQRGPAPTL</sequence>
<dbReference type="EMBL" id="LR828253">
    <property type="protein sequence ID" value="CAD0298618.1"/>
    <property type="molecule type" value="Genomic_DNA"/>
</dbReference>
<reference evidence="3" key="1">
    <citation type="submission" date="2020-07" db="EMBL/GenBank/DDBJ databases">
        <authorList>
            <person name="Pothier F. J."/>
        </authorList>
    </citation>
    <scope>NUCLEOTIDE SEQUENCE</scope>
    <source>
        <strain evidence="3">CFBP 8129</strain>
    </source>
</reference>
<dbReference type="RefSeq" id="WP_006452039.1">
    <property type="nucleotide sequence ID" value="NZ_CP018728.1"/>
</dbReference>
<feature type="domain" description="X-Tfes XVIPCD" evidence="2">
    <location>
        <begin position="346"/>
        <end position="449"/>
    </location>
</feature>
<evidence type="ECO:0000259" key="2">
    <source>
        <dbReference type="Pfam" id="PF20410"/>
    </source>
</evidence>
<protein>
    <recommendedName>
        <fullName evidence="2">X-Tfes XVIPCD domain-containing protein</fullName>
    </recommendedName>
</protein>